<keyword evidence="3" id="KW-1185">Reference proteome</keyword>
<dbReference type="Proteomes" id="UP001383192">
    <property type="component" value="Unassembled WGS sequence"/>
</dbReference>
<evidence type="ECO:0000313" key="3">
    <source>
        <dbReference type="Proteomes" id="UP001383192"/>
    </source>
</evidence>
<dbReference type="AlphaFoldDB" id="A0AAW0BTQ1"/>
<protein>
    <submittedName>
        <fullName evidence="2">Copper-binding transcription factor</fullName>
    </submittedName>
</protein>
<accession>A0AAW0BTQ1</accession>
<name>A0AAW0BTQ1_9AGAR</name>
<evidence type="ECO:0000256" key="1">
    <source>
        <dbReference type="SAM" id="MobiDB-lite"/>
    </source>
</evidence>
<evidence type="ECO:0000313" key="2">
    <source>
        <dbReference type="EMBL" id="KAK7029691.1"/>
    </source>
</evidence>
<gene>
    <name evidence="2" type="primary">CUP2_2</name>
    <name evidence="2" type="ORF">VNI00_014389</name>
</gene>
<sequence length="369" mass="38776">MHSKCNCLDKDVTKPEVLPLPASAGTKAKRFIPAIPSLPNGLKDLQTTSSTVITLPDAQKQVGSLLNSCSCKNPRKCKCRKLKTPSGDSALAALAKAAAIQEVPSRCCSPSSPPPPSKRPKHQHQHPPASIELPPLLISESPLPETPGPIPDFGIMPPLSEITSLAGSGCTCGIECCCPGCAEHRGAENVDTTYRPCAHGCGTCVDNTHGIALPGHGSNSTSIIDRFFARAAALPAPPANRKMGVGDQLDPMNVIVYPEAAIKTKEHGVPFGLITVPKLECCGGKCGCPGGKCGCGKNCDGCCADHLAEKEKGRHLLSQSKSKPKLQAHAAPRQHQLKHLQLSEVAAVGRLARNNISITVHQKAYGLHE</sequence>
<proteinExistence type="predicted"/>
<reference evidence="2 3" key="1">
    <citation type="submission" date="2024-01" db="EMBL/GenBank/DDBJ databases">
        <title>A draft genome for a cacao thread blight-causing isolate of Paramarasmius palmivorus.</title>
        <authorList>
            <person name="Baruah I.K."/>
            <person name="Bukari Y."/>
            <person name="Amoako-Attah I."/>
            <person name="Meinhardt L.W."/>
            <person name="Bailey B.A."/>
            <person name="Cohen S.P."/>
        </authorList>
    </citation>
    <scope>NUCLEOTIDE SEQUENCE [LARGE SCALE GENOMIC DNA]</scope>
    <source>
        <strain evidence="2 3">GH-12</strain>
    </source>
</reference>
<dbReference type="EMBL" id="JAYKXP010000080">
    <property type="protein sequence ID" value="KAK7029691.1"/>
    <property type="molecule type" value="Genomic_DNA"/>
</dbReference>
<feature type="region of interest" description="Disordered" evidence="1">
    <location>
        <begin position="104"/>
        <end position="130"/>
    </location>
</feature>
<comment type="caution">
    <text evidence="2">The sequence shown here is derived from an EMBL/GenBank/DDBJ whole genome shotgun (WGS) entry which is preliminary data.</text>
</comment>
<organism evidence="2 3">
    <name type="scientific">Paramarasmius palmivorus</name>
    <dbReference type="NCBI Taxonomy" id="297713"/>
    <lineage>
        <taxon>Eukaryota</taxon>
        <taxon>Fungi</taxon>
        <taxon>Dikarya</taxon>
        <taxon>Basidiomycota</taxon>
        <taxon>Agaricomycotina</taxon>
        <taxon>Agaricomycetes</taxon>
        <taxon>Agaricomycetidae</taxon>
        <taxon>Agaricales</taxon>
        <taxon>Marasmiineae</taxon>
        <taxon>Marasmiaceae</taxon>
        <taxon>Paramarasmius</taxon>
    </lineage>
</organism>